<evidence type="ECO:0000256" key="16">
    <source>
        <dbReference type="ARBA" id="ARBA00023180"/>
    </source>
</evidence>
<dbReference type="PANTHER" id="PTHR10942">
    <property type="entry name" value="LEISHMANOLYSIN-LIKE PEPTIDASE"/>
    <property type="match status" value="1"/>
</dbReference>
<dbReference type="PANTHER" id="PTHR10942:SF0">
    <property type="entry name" value="LEISHMANOLYSIN-LIKE PEPTIDASE"/>
    <property type="match status" value="1"/>
</dbReference>
<keyword evidence="6 17" id="KW-0645">Protease</keyword>
<evidence type="ECO:0000256" key="7">
    <source>
        <dbReference type="ARBA" id="ARBA00022723"/>
    </source>
</evidence>
<dbReference type="EMBL" id="LS997609">
    <property type="protein sequence ID" value="SYZ63428.1"/>
    <property type="molecule type" value="Genomic_DNA"/>
</dbReference>
<keyword evidence="13" id="KW-0472">Membrane</keyword>
<keyword evidence="8" id="KW-0732">Signal</keyword>
<dbReference type="GO" id="GO:0016020">
    <property type="term" value="C:membrane"/>
    <property type="evidence" value="ECO:0007669"/>
    <property type="project" value="UniProtKB-SubCell"/>
</dbReference>
<organism evidence="18 19">
    <name type="scientific">Leishmania braziliensis MHOM/BR/75/M2904</name>
    <dbReference type="NCBI Taxonomy" id="420245"/>
    <lineage>
        <taxon>Eukaryota</taxon>
        <taxon>Discoba</taxon>
        <taxon>Euglenozoa</taxon>
        <taxon>Kinetoplastea</taxon>
        <taxon>Metakinetoplastina</taxon>
        <taxon>Trypanosomatida</taxon>
        <taxon>Trypanosomatidae</taxon>
        <taxon>Leishmaniinae</taxon>
        <taxon>Leishmania</taxon>
        <taxon>Leishmania braziliensis species complex</taxon>
    </lineage>
</organism>
<evidence type="ECO:0000256" key="13">
    <source>
        <dbReference type="ARBA" id="ARBA00023136"/>
    </source>
</evidence>
<evidence type="ECO:0000256" key="14">
    <source>
        <dbReference type="ARBA" id="ARBA00023145"/>
    </source>
</evidence>
<dbReference type="GO" id="GO:0007155">
    <property type="term" value="P:cell adhesion"/>
    <property type="evidence" value="ECO:0007669"/>
    <property type="project" value="UniProtKB-KW"/>
</dbReference>
<keyword evidence="14" id="KW-0865">Zymogen</keyword>
<evidence type="ECO:0000256" key="5">
    <source>
        <dbReference type="ARBA" id="ARBA00012397"/>
    </source>
</evidence>
<gene>
    <name evidence="18" type="ORF">LBRM2904_10.0530</name>
</gene>
<dbReference type="Gene3D" id="2.10.55.10">
    <property type="entry name" value="Leishmanolysin domain 3"/>
    <property type="match status" value="1"/>
</dbReference>
<evidence type="ECO:0000256" key="10">
    <source>
        <dbReference type="ARBA" id="ARBA00022833"/>
    </source>
</evidence>
<proteinExistence type="inferred from homology"/>
<keyword evidence="12 17" id="KW-0482">Metalloprotease</keyword>
<sequence>MAVFQDLGFYQADFSMAEVMPWAYLATCDFLTNKCMEKNITQWPGCSATPLTFYCVPTDRLTLGTCRIYPTEKPLPTYFQYFTDSVSAELTVHGLLPVSWLPAMVLAIRTHRRHRLL</sequence>
<evidence type="ECO:0000256" key="8">
    <source>
        <dbReference type="ARBA" id="ARBA00022729"/>
    </source>
</evidence>
<dbReference type="AlphaFoldDB" id="A0A3P3YZQ7"/>
<dbReference type="Gene3D" id="3.90.132.10">
    <property type="entry name" value="Leishmanolysin , domain 2"/>
    <property type="match status" value="1"/>
</dbReference>
<evidence type="ECO:0000313" key="18">
    <source>
        <dbReference type="EMBL" id="SYZ63428.1"/>
    </source>
</evidence>
<dbReference type="GO" id="GO:0006508">
    <property type="term" value="P:proteolysis"/>
    <property type="evidence" value="ECO:0007669"/>
    <property type="project" value="UniProtKB-KW"/>
</dbReference>
<comment type="function">
    <text evidence="2">Has an integral role during the infection of macrophages in the mammalian host.</text>
</comment>
<evidence type="ECO:0000256" key="4">
    <source>
        <dbReference type="ARBA" id="ARBA00005860"/>
    </source>
</evidence>
<dbReference type="SUPFAM" id="SSF55486">
    <property type="entry name" value="Metalloproteases ('zincins'), catalytic domain"/>
    <property type="match status" value="1"/>
</dbReference>
<keyword evidence="16" id="KW-0325">Glycoprotein</keyword>
<evidence type="ECO:0000313" key="19">
    <source>
        <dbReference type="Proteomes" id="UP000319462"/>
    </source>
</evidence>
<keyword evidence="10 17" id="KW-0862">Zinc</keyword>
<keyword evidence="11" id="KW-0130">Cell adhesion</keyword>
<comment type="subcellular location">
    <subcellularLocation>
        <location evidence="3">Membrane</location>
    </subcellularLocation>
</comment>
<dbReference type="GO" id="GO:0046872">
    <property type="term" value="F:metal ion binding"/>
    <property type="evidence" value="ECO:0007669"/>
    <property type="project" value="UniProtKB-KW"/>
</dbReference>
<keyword evidence="9 17" id="KW-0378">Hydrolase</keyword>
<name>A0A3P3YZQ7_LEIBR</name>
<keyword evidence="7 17" id="KW-0479">Metal-binding</keyword>
<keyword evidence="15" id="KW-1015">Disulfide bond</keyword>
<dbReference type="EC" id="3.4.24.36" evidence="5 17"/>
<comment type="similarity">
    <text evidence="4 17">Belongs to the peptidase M8 family.</text>
</comment>
<evidence type="ECO:0000256" key="15">
    <source>
        <dbReference type="ARBA" id="ARBA00023157"/>
    </source>
</evidence>
<protein>
    <recommendedName>
        <fullName evidence="5 17">Leishmanolysin</fullName>
        <ecNumber evidence="5 17">3.4.24.36</ecNumber>
    </recommendedName>
</protein>
<evidence type="ECO:0000256" key="9">
    <source>
        <dbReference type="ARBA" id="ARBA00022801"/>
    </source>
</evidence>
<evidence type="ECO:0000256" key="3">
    <source>
        <dbReference type="ARBA" id="ARBA00004370"/>
    </source>
</evidence>
<reference evidence="18 19" key="1">
    <citation type="submission" date="2018-09" db="EMBL/GenBank/DDBJ databases">
        <authorList>
            <person name="Peiro R."/>
            <person name="Begona"/>
            <person name="Cbmso G."/>
            <person name="Lopez M."/>
            <person name="Gonzalez S."/>
        </authorList>
    </citation>
    <scope>NUCLEOTIDE SEQUENCE [LARGE SCALE GENOMIC DNA]</scope>
</reference>
<dbReference type="GO" id="GO:0005737">
    <property type="term" value="C:cytoplasm"/>
    <property type="evidence" value="ECO:0007669"/>
    <property type="project" value="TreeGrafter"/>
</dbReference>
<evidence type="ECO:0000256" key="11">
    <source>
        <dbReference type="ARBA" id="ARBA00022889"/>
    </source>
</evidence>
<accession>A0A3P3YZQ7</accession>
<dbReference type="Proteomes" id="UP000319462">
    <property type="component" value="Chromosome 10"/>
</dbReference>
<evidence type="ECO:0000256" key="6">
    <source>
        <dbReference type="ARBA" id="ARBA00022670"/>
    </source>
</evidence>
<evidence type="ECO:0000256" key="12">
    <source>
        <dbReference type="ARBA" id="ARBA00023049"/>
    </source>
</evidence>
<evidence type="ECO:0000256" key="1">
    <source>
        <dbReference type="ARBA" id="ARBA00001249"/>
    </source>
</evidence>
<dbReference type="InterPro" id="IPR001577">
    <property type="entry name" value="Peptidase_M8"/>
</dbReference>
<comment type="catalytic activity">
    <reaction evidence="1 17">
        <text>Preference for hydrophobic residues at P1 and P1' and basic residues at P2' and P3'. A model nonapeptide is cleaved at -Ala-Tyr-|-Leu-Lys-Lys-.</text>
        <dbReference type="EC" id="3.4.24.36"/>
    </reaction>
</comment>
<dbReference type="Pfam" id="PF01457">
    <property type="entry name" value="Peptidase_M8"/>
    <property type="match status" value="1"/>
</dbReference>
<evidence type="ECO:0000256" key="17">
    <source>
        <dbReference type="RuleBase" id="RU366077"/>
    </source>
</evidence>
<evidence type="ECO:0000256" key="2">
    <source>
        <dbReference type="ARBA" id="ARBA00003364"/>
    </source>
</evidence>
<comment type="cofactor">
    <cofactor evidence="17">
        <name>Zn(2+)</name>
        <dbReference type="ChEBI" id="CHEBI:29105"/>
    </cofactor>
    <text evidence="17">Binds 1 zinc ion per subunit.</text>
</comment>
<dbReference type="GO" id="GO:0004222">
    <property type="term" value="F:metalloendopeptidase activity"/>
    <property type="evidence" value="ECO:0007669"/>
    <property type="project" value="UniProtKB-UniRule"/>
</dbReference>